<dbReference type="VEuPathDB" id="FungiDB:M747DRAFT_245648"/>
<dbReference type="Proteomes" id="UP000253845">
    <property type="component" value="Unassembled WGS sequence"/>
</dbReference>
<feature type="region of interest" description="Disordered" evidence="1">
    <location>
        <begin position="1"/>
        <end position="20"/>
    </location>
</feature>
<evidence type="ECO:0000313" key="3">
    <source>
        <dbReference type="Proteomes" id="UP000253845"/>
    </source>
</evidence>
<accession>A0A370BPV0</accession>
<evidence type="ECO:0000313" key="2">
    <source>
        <dbReference type="EMBL" id="RDH16230.1"/>
    </source>
</evidence>
<sequence>MDKMKIPASGKIGGASGSGCDRWRYRSKMSQRQHHPTIQSPKDVWTCGRRSAAFSRRGATRLQSPVTDAVQNERLPMQRIHIKWNIAPDHATWPDRLILSPANLSRCGTLCPGAYPMSDSHPDKMGDITTNILHVAGREYEVSDYNSTPVANASLVHTAATAYSIADIRLFRVSDIKIGYFAIPGANFGENM</sequence>
<dbReference type="AlphaFoldDB" id="A0A370BPV0"/>
<reference evidence="2 3" key="1">
    <citation type="submission" date="2018-07" db="EMBL/GenBank/DDBJ databases">
        <title>Section-level genome sequencing of Aspergillus section Nigri to investigate inter- and intra-species variation.</title>
        <authorList>
            <consortium name="DOE Joint Genome Institute"/>
            <person name="Vesth T.C."/>
            <person name="Nybo J.L."/>
            <person name="Theobald S."/>
            <person name="Frisvad J.C."/>
            <person name="Larsen T.O."/>
            <person name="Nielsen K.F."/>
            <person name="Hoof J.B."/>
            <person name="Brandl J."/>
            <person name="Salamov A."/>
            <person name="Riley R."/>
            <person name="Gladden J.M."/>
            <person name="Phatale P."/>
            <person name="Nielsen M.T."/>
            <person name="Lyhne E.K."/>
            <person name="Kogle M.E."/>
            <person name="Strasser K."/>
            <person name="McDonnell E."/>
            <person name="Barry K."/>
            <person name="Clum A."/>
            <person name="Chen C."/>
            <person name="Nolan M."/>
            <person name="Sandor L."/>
            <person name="Kuo A."/>
            <person name="Lipzen A."/>
            <person name="Hainaut M."/>
            <person name="Drula E."/>
            <person name="Tsang A."/>
            <person name="Magnuson J.K."/>
            <person name="Henrissat B."/>
            <person name="Wiebenga A."/>
            <person name="Simmons B.A."/>
            <person name="Makela M.R."/>
            <person name="De vries R.P."/>
            <person name="Grigoriev I.V."/>
            <person name="Mortensen U.H."/>
            <person name="Baker S.E."/>
            <person name="Andersen M.R."/>
        </authorList>
    </citation>
    <scope>NUCLEOTIDE SEQUENCE [LARGE SCALE GENOMIC DNA]</scope>
    <source>
        <strain evidence="2 3">ATCC 13496</strain>
    </source>
</reference>
<gene>
    <name evidence="2" type="ORF">M747DRAFT_245648</name>
</gene>
<evidence type="ECO:0000256" key="1">
    <source>
        <dbReference type="SAM" id="MobiDB-lite"/>
    </source>
</evidence>
<organism evidence="2 3">
    <name type="scientific">Aspergillus niger ATCC 13496</name>
    <dbReference type="NCBI Taxonomy" id="1353008"/>
    <lineage>
        <taxon>Eukaryota</taxon>
        <taxon>Fungi</taxon>
        <taxon>Dikarya</taxon>
        <taxon>Ascomycota</taxon>
        <taxon>Pezizomycotina</taxon>
        <taxon>Eurotiomycetes</taxon>
        <taxon>Eurotiomycetidae</taxon>
        <taxon>Eurotiales</taxon>
        <taxon>Aspergillaceae</taxon>
        <taxon>Aspergillus</taxon>
        <taxon>Aspergillus subgen. Circumdati</taxon>
    </lineage>
</organism>
<proteinExistence type="predicted"/>
<dbReference type="EMBL" id="KZ851941">
    <property type="protein sequence ID" value="RDH16230.1"/>
    <property type="molecule type" value="Genomic_DNA"/>
</dbReference>
<protein>
    <submittedName>
        <fullName evidence="2">Uncharacterized protein</fullName>
    </submittedName>
</protein>
<name>A0A370BPV0_ASPNG</name>